<feature type="region of interest" description="Disordered" evidence="1">
    <location>
        <begin position="185"/>
        <end position="212"/>
    </location>
</feature>
<sequence>MAQQWLGGADVSLQCAFELRHRRKTSRLTGMELATYCAQEDSLHLRWLEARRRGRRPLRMAAMAQDRLGGCDVRPGGQRQEDRVDSRRLGIWMPAMFFTKGLDQVALKLVRKVSRQRRPHDTAGEVQERPRATRVGAAARRIREHLHSLRRGQVLERRGGRALQLRQLLRRRPRPAAAWPCPVPVRQHARRRHGSPQATQTPPTSAERGRVPRGLYGRSLRLRSPFMAATSVGGNDSPMTPEDSIVVCTSFMIDELTAVQLPY</sequence>
<feature type="compositionally biased region" description="Basic and acidic residues" evidence="1">
    <location>
        <begin position="119"/>
        <end position="131"/>
    </location>
</feature>
<evidence type="ECO:0000313" key="2">
    <source>
        <dbReference type="EMBL" id="EMS64102.1"/>
    </source>
</evidence>
<dbReference type="AlphaFoldDB" id="M7ZVJ1"/>
<gene>
    <name evidence="2" type="ORF">TRIUR3_14452</name>
</gene>
<proteinExistence type="predicted"/>
<feature type="region of interest" description="Disordered" evidence="1">
    <location>
        <begin position="116"/>
        <end position="136"/>
    </location>
</feature>
<protein>
    <submittedName>
        <fullName evidence="2">Uncharacterized protein</fullName>
    </submittedName>
</protein>
<organism evidence="2">
    <name type="scientific">Triticum urartu</name>
    <name type="common">Red wild einkorn</name>
    <name type="synonym">Crithodium urartu</name>
    <dbReference type="NCBI Taxonomy" id="4572"/>
    <lineage>
        <taxon>Eukaryota</taxon>
        <taxon>Viridiplantae</taxon>
        <taxon>Streptophyta</taxon>
        <taxon>Embryophyta</taxon>
        <taxon>Tracheophyta</taxon>
        <taxon>Spermatophyta</taxon>
        <taxon>Magnoliopsida</taxon>
        <taxon>Liliopsida</taxon>
        <taxon>Poales</taxon>
        <taxon>Poaceae</taxon>
        <taxon>BOP clade</taxon>
        <taxon>Pooideae</taxon>
        <taxon>Triticodae</taxon>
        <taxon>Triticeae</taxon>
        <taxon>Triticinae</taxon>
        <taxon>Triticum</taxon>
    </lineage>
</organism>
<reference evidence="2" key="1">
    <citation type="journal article" date="2013" name="Nature">
        <title>Draft genome of the wheat A-genome progenitor Triticum urartu.</title>
        <authorList>
            <person name="Ling H.Q."/>
            <person name="Zhao S."/>
            <person name="Liu D."/>
            <person name="Wang J."/>
            <person name="Sun H."/>
            <person name="Zhang C."/>
            <person name="Fan H."/>
            <person name="Li D."/>
            <person name="Dong L."/>
            <person name="Tao Y."/>
            <person name="Gao C."/>
            <person name="Wu H."/>
            <person name="Li Y."/>
            <person name="Cui Y."/>
            <person name="Guo X."/>
            <person name="Zheng S."/>
            <person name="Wang B."/>
            <person name="Yu K."/>
            <person name="Liang Q."/>
            <person name="Yang W."/>
            <person name="Lou X."/>
            <person name="Chen J."/>
            <person name="Feng M."/>
            <person name="Jian J."/>
            <person name="Zhang X."/>
            <person name="Luo G."/>
            <person name="Jiang Y."/>
            <person name="Liu J."/>
            <person name="Wang Z."/>
            <person name="Sha Y."/>
            <person name="Zhang B."/>
            <person name="Wu H."/>
            <person name="Tang D."/>
            <person name="Shen Q."/>
            <person name="Xue P."/>
            <person name="Zou S."/>
            <person name="Wang X."/>
            <person name="Liu X."/>
            <person name="Wang F."/>
            <person name="Yang Y."/>
            <person name="An X."/>
            <person name="Dong Z."/>
            <person name="Zhang K."/>
            <person name="Zhang X."/>
            <person name="Luo M.C."/>
            <person name="Dvorak J."/>
            <person name="Tong Y."/>
            <person name="Wang J."/>
            <person name="Yang H."/>
            <person name="Li Z."/>
            <person name="Wang D."/>
            <person name="Zhang A."/>
            <person name="Wang J."/>
        </authorList>
    </citation>
    <scope>NUCLEOTIDE SEQUENCE</scope>
</reference>
<dbReference type="OMA" id="MPAMFFT"/>
<accession>M7ZVJ1</accession>
<evidence type="ECO:0000256" key="1">
    <source>
        <dbReference type="SAM" id="MobiDB-lite"/>
    </source>
</evidence>
<name>M7ZVJ1_TRIUA</name>
<dbReference type="EMBL" id="KD060645">
    <property type="protein sequence ID" value="EMS64102.1"/>
    <property type="molecule type" value="Genomic_DNA"/>
</dbReference>